<comment type="caution">
    <text evidence="10">The sequence shown here is derived from an EMBL/GenBank/DDBJ whole genome shotgun (WGS) entry which is preliminary data.</text>
</comment>
<dbReference type="RefSeq" id="WP_037549136.1">
    <property type="nucleotide sequence ID" value="NZ_JNUP01000067.1"/>
</dbReference>
<name>A0A098QXR2_9SPIO</name>
<evidence type="ECO:0000256" key="4">
    <source>
        <dbReference type="ARBA" id="ARBA00016377"/>
    </source>
</evidence>
<dbReference type="GO" id="GO:0019693">
    <property type="term" value="P:ribose phosphate metabolic process"/>
    <property type="evidence" value="ECO:0007669"/>
    <property type="project" value="TreeGrafter"/>
</dbReference>
<keyword evidence="5 8" id="KW-0378">Hydrolase</keyword>
<dbReference type="InterPro" id="IPR015797">
    <property type="entry name" value="NUDIX_hydrolase-like_dom_sf"/>
</dbReference>
<dbReference type="GO" id="GO:0005829">
    <property type="term" value="C:cytosol"/>
    <property type="evidence" value="ECO:0007669"/>
    <property type="project" value="TreeGrafter"/>
</dbReference>
<dbReference type="CDD" id="cd03424">
    <property type="entry name" value="NUDIX_ADPRase_Nudt5_UGPPase_Nudt14"/>
    <property type="match status" value="1"/>
</dbReference>
<dbReference type="PANTHER" id="PTHR11839:SF18">
    <property type="entry name" value="NUDIX HYDROLASE DOMAIN-CONTAINING PROTEIN"/>
    <property type="match status" value="1"/>
</dbReference>
<dbReference type="SUPFAM" id="SSF55811">
    <property type="entry name" value="Nudix"/>
    <property type="match status" value="1"/>
</dbReference>
<evidence type="ECO:0000256" key="3">
    <source>
        <dbReference type="ARBA" id="ARBA00007275"/>
    </source>
</evidence>
<keyword evidence="11" id="KW-1185">Reference proteome</keyword>
<gene>
    <name evidence="10" type="ORF">DC28_12510</name>
</gene>
<evidence type="ECO:0000256" key="1">
    <source>
        <dbReference type="ARBA" id="ARBA00000847"/>
    </source>
</evidence>
<dbReference type="InterPro" id="IPR020476">
    <property type="entry name" value="Nudix_hydrolase"/>
</dbReference>
<comment type="similarity">
    <text evidence="3">Belongs to the Nudix hydrolase family. NudK subfamily.</text>
</comment>
<evidence type="ECO:0000256" key="2">
    <source>
        <dbReference type="ARBA" id="ARBA00001946"/>
    </source>
</evidence>
<dbReference type="GO" id="GO:0006753">
    <property type="term" value="P:nucleoside phosphate metabolic process"/>
    <property type="evidence" value="ECO:0007669"/>
    <property type="project" value="TreeGrafter"/>
</dbReference>
<comment type="catalytic activity">
    <reaction evidence="1">
        <text>GDP-alpha-D-mannose + H2O = alpha-D-mannose 1-phosphate + GMP + 2 H(+)</text>
        <dbReference type="Rhea" id="RHEA:27978"/>
        <dbReference type="ChEBI" id="CHEBI:15377"/>
        <dbReference type="ChEBI" id="CHEBI:15378"/>
        <dbReference type="ChEBI" id="CHEBI:57527"/>
        <dbReference type="ChEBI" id="CHEBI:58115"/>
        <dbReference type="ChEBI" id="CHEBI:58409"/>
    </reaction>
</comment>
<evidence type="ECO:0000256" key="6">
    <source>
        <dbReference type="ARBA" id="ARBA00032162"/>
    </source>
</evidence>
<dbReference type="STRING" id="1480694.DC28_12510"/>
<dbReference type="OrthoDB" id="9806150at2"/>
<dbReference type="PROSITE" id="PS00893">
    <property type="entry name" value="NUDIX_BOX"/>
    <property type="match status" value="1"/>
</dbReference>
<dbReference type="eggNOG" id="COG0494">
    <property type="taxonomic scope" value="Bacteria"/>
</dbReference>
<evidence type="ECO:0000256" key="7">
    <source>
        <dbReference type="ARBA" id="ARBA00032272"/>
    </source>
</evidence>
<dbReference type="InterPro" id="IPR000086">
    <property type="entry name" value="NUDIX_hydrolase_dom"/>
</dbReference>
<reference evidence="10 11" key="1">
    <citation type="submission" date="2014-05" db="EMBL/GenBank/DDBJ databases">
        <title>De novo Genome Sequence of Spirocheata sp.</title>
        <authorList>
            <person name="Shivani Y."/>
            <person name="Subhash Y."/>
            <person name="Tushar L."/>
            <person name="Sasikala C."/>
            <person name="Ramana C.V."/>
        </authorList>
    </citation>
    <scope>NUCLEOTIDE SEQUENCE [LARGE SCALE GENOMIC DNA]</scope>
    <source>
        <strain evidence="10 11">JC230</strain>
    </source>
</reference>
<dbReference type="Gene3D" id="3.90.79.10">
    <property type="entry name" value="Nucleoside Triphosphate Pyrophosphohydrolase"/>
    <property type="match status" value="1"/>
</dbReference>
<dbReference type="AlphaFoldDB" id="A0A098QXR2"/>
<accession>A0A098QXR2</accession>
<dbReference type="GO" id="GO:0016462">
    <property type="term" value="F:pyrophosphatase activity"/>
    <property type="evidence" value="ECO:0007669"/>
    <property type="project" value="UniProtKB-ARBA"/>
</dbReference>
<sequence>MEDTSRLHWTEIRRRRVYTSPILTVLEARHRNIRGDEGDFTLVESPDWVNVIAITQDSRGRRCFVMVRQYRHGEGRLALEFPGGLVDSGESPDDAVRRELTEETGYTAKQWTTLGSMNPNPAFMTNHLHCYLAEDLETPGGQNLDPLELLDVELVPEIEILQGRRDDFLVNGVMMIPLSLYQRYREQRTL</sequence>
<evidence type="ECO:0000259" key="9">
    <source>
        <dbReference type="PROSITE" id="PS51462"/>
    </source>
</evidence>
<comment type="cofactor">
    <cofactor evidence="2">
        <name>Mg(2+)</name>
        <dbReference type="ChEBI" id="CHEBI:18420"/>
    </cofactor>
</comment>
<dbReference type="PRINTS" id="PR00502">
    <property type="entry name" value="NUDIXFAMILY"/>
</dbReference>
<organism evidence="10 11">
    <name type="scientific">Spirochaeta lutea</name>
    <dbReference type="NCBI Taxonomy" id="1480694"/>
    <lineage>
        <taxon>Bacteria</taxon>
        <taxon>Pseudomonadati</taxon>
        <taxon>Spirochaetota</taxon>
        <taxon>Spirochaetia</taxon>
        <taxon>Spirochaetales</taxon>
        <taxon>Spirochaetaceae</taxon>
        <taxon>Spirochaeta</taxon>
    </lineage>
</organism>
<dbReference type="EMBL" id="JNUP01000067">
    <property type="protein sequence ID" value="KGE71262.1"/>
    <property type="molecule type" value="Genomic_DNA"/>
</dbReference>
<dbReference type="Pfam" id="PF00293">
    <property type="entry name" value="NUDIX"/>
    <property type="match status" value="1"/>
</dbReference>
<evidence type="ECO:0000256" key="5">
    <source>
        <dbReference type="ARBA" id="ARBA00022801"/>
    </source>
</evidence>
<dbReference type="Proteomes" id="UP000029692">
    <property type="component" value="Unassembled WGS sequence"/>
</dbReference>
<protein>
    <recommendedName>
        <fullName evidence="4">GDP-mannose pyrophosphatase</fullName>
    </recommendedName>
    <alternativeName>
        <fullName evidence="6">GDP-mannose hydrolase</fullName>
    </alternativeName>
    <alternativeName>
        <fullName evidence="7">GDPMK</fullName>
    </alternativeName>
</protein>
<evidence type="ECO:0000313" key="10">
    <source>
        <dbReference type="EMBL" id="KGE71262.1"/>
    </source>
</evidence>
<feature type="domain" description="Nudix hydrolase" evidence="9">
    <location>
        <begin position="44"/>
        <end position="182"/>
    </location>
</feature>
<evidence type="ECO:0000313" key="11">
    <source>
        <dbReference type="Proteomes" id="UP000029692"/>
    </source>
</evidence>
<dbReference type="PANTHER" id="PTHR11839">
    <property type="entry name" value="UDP/ADP-SUGAR PYROPHOSPHATASE"/>
    <property type="match status" value="1"/>
</dbReference>
<dbReference type="PROSITE" id="PS51462">
    <property type="entry name" value="NUDIX"/>
    <property type="match status" value="1"/>
</dbReference>
<proteinExistence type="inferred from homology"/>
<dbReference type="InterPro" id="IPR020084">
    <property type="entry name" value="NUDIX_hydrolase_CS"/>
</dbReference>
<evidence type="ECO:0000256" key="8">
    <source>
        <dbReference type="RuleBase" id="RU003476"/>
    </source>
</evidence>